<name>A0A497Y8H9_9SPHI</name>
<evidence type="ECO:0000313" key="5">
    <source>
        <dbReference type="Proteomes" id="UP000297429"/>
    </source>
</evidence>
<reference evidence="2 4" key="1">
    <citation type="submission" date="2018-10" db="EMBL/GenBank/DDBJ databases">
        <title>Genomic Encyclopedia of Archaeal and Bacterial Type Strains, Phase II (KMG-II): from individual species to whole genera.</title>
        <authorList>
            <person name="Goeker M."/>
        </authorList>
    </citation>
    <scope>NUCLEOTIDE SEQUENCE [LARGE SCALE GENOMIC DNA]</scope>
    <source>
        <strain evidence="2 4">DSM 19624</strain>
    </source>
</reference>
<accession>A0A497Y8H9</accession>
<protein>
    <submittedName>
        <fullName evidence="3">T9SS C-terminal target domain-containing protein</fullName>
    </submittedName>
</protein>
<feature type="chain" id="PRO_5044605786" evidence="1">
    <location>
        <begin position="22"/>
        <end position="452"/>
    </location>
</feature>
<keyword evidence="5" id="KW-1185">Reference proteome</keyword>
<gene>
    <name evidence="2" type="ORF">BCL90_0590</name>
    <name evidence="3" type="ORF">E3V97_11265</name>
</gene>
<evidence type="ECO:0000313" key="3">
    <source>
        <dbReference type="EMBL" id="TFB31185.1"/>
    </source>
</evidence>
<dbReference type="Proteomes" id="UP000297429">
    <property type="component" value="Unassembled WGS sequence"/>
</dbReference>
<dbReference type="PANTHER" id="PTHR41339">
    <property type="entry name" value="LIPL48"/>
    <property type="match status" value="1"/>
</dbReference>
<dbReference type="PANTHER" id="PTHR41339:SF1">
    <property type="entry name" value="SECRETED PROTEIN"/>
    <property type="match status" value="1"/>
</dbReference>
<dbReference type="PROSITE" id="PS51257">
    <property type="entry name" value="PROKAR_LIPOPROTEIN"/>
    <property type="match status" value="1"/>
</dbReference>
<proteinExistence type="predicted"/>
<sequence length="452" mass="46779">MKIKNSLLALAVIALSFTACKKSDNGETATGNVEIANGGTLTGTFKAGQNVIVRKGTVNLSGYTFFEDGSTLTIEPGTIIKSSVTNKGALIIERGAKIMAEGTAVQPIIFTSGKTPAERAPGDWGGIVLLGKATVNAANPTIEGGIGKQYGGTIDTDNSGVLKYIRIEFAGIAADPGSEINGLTLGGVGSGTTIDHIMVSYGNDDAFEFFGGTVNAKYLIAYGTADDDFDFDNGYKGKIQFAMSLRDPSFVDGGDAGNGIECDNNASGSDASPRTRPNLSNFTILGPNGAANTLANHNFANRWRRNTAFILNNSIMLGHPKGGLSLESNGTYSAFIDGTSQFNNNIVFALTAPFKLGSDVTVAGASATAIETKALASGTVSIASSNAAGLTDAFNLTSPNLLPASGSIALTGAAFTGDQTDSFFEKVSYKGAFGTTNWTTGWTSWTPKTNVY</sequence>
<evidence type="ECO:0000313" key="2">
    <source>
        <dbReference type="EMBL" id="RLJ79874.1"/>
    </source>
</evidence>
<dbReference type="EMBL" id="RCCK01000010">
    <property type="protein sequence ID" value="RLJ79874.1"/>
    <property type="molecule type" value="Genomic_DNA"/>
</dbReference>
<dbReference type="EMBL" id="SOPX01000002">
    <property type="protein sequence ID" value="TFB31185.1"/>
    <property type="molecule type" value="Genomic_DNA"/>
</dbReference>
<feature type="signal peptide" evidence="1">
    <location>
        <begin position="1"/>
        <end position="21"/>
    </location>
</feature>
<evidence type="ECO:0000313" key="4">
    <source>
        <dbReference type="Proteomes" id="UP000273898"/>
    </source>
</evidence>
<evidence type="ECO:0000256" key="1">
    <source>
        <dbReference type="SAM" id="SignalP"/>
    </source>
</evidence>
<reference evidence="3 5" key="2">
    <citation type="submission" date="2019-03" db="EMBL/GenBank/DDBJ databases">
        <authorList>
            <person name="He R.-H."/>
        </authorList>
    </citation>
    <scope>NUCLEOTIDE SEQUENCE [LARGE SCALE GENOMIC DNA]</scope>
    <source>
        <strain evidence="3 5">DSM 19624</strain>
    </source>
</reference>
<dbReference type="Proteomes" id="UP000273898">
    <property type="component" value="Unassembled WGS sequence"/>
</dbReference>
<keyword evidence="1" id="KW-0732">Signal</keyword>
<dbReference type="OrthoDB" id="1521716at2"/>
<dbReference type="RefSeq" id="WP_121282501.1">
    <property type="nucleotide sequence ID" value="NZ_RCCK01000010.1"/>
</dbReference>
<dbReference type="AlphaFoldDB" id="A0A497Y8H9"/>
<comment type="caution">
    <text evidence="2">The sequence shown here is derived from an EMBL/GenBank/DDBJ whole genome shotgun (WGS) entry which is preliminary data.</text>
</comment>
<organism evidence="2 4">
    <name type="scientific">Pedobacter alluvionis</name>
    <dbReference type="NCBI Taxonomy" id="475253"/>
    <lineage>
        <taxon>Bacteria</taxon>
        <taxon>Pseudomonadati</taxon>
        <taxon>Bacteroidota</taxon>
        <taxon>Sphingobacteriia</taxon>
        <taxon>Sphingobacteriales</taxon>
        <taxon>Sphingobacteriaceae</taxon>
        <taxon>Pedobacter</taxon>
    </lineage>
</organism>